<proteinExistence type="predicted"/>
<organism evidence="1 2">
    <name type="scientific">Streptomyces nojiriensis</name>
    <dbReference type="NCBI Taxonomy" id="66374"/>
    <lineage>
        <taxon>Bacteria</taxon>
        <taxon>Bacillati</taxon>
        <taxon>Actinomycetota</taxon>
        <taxon>Actinomycetes</taxon>
        <taxon>Kitasatosporales</taxon>
        <taxon>Streptomycetaceae</taxon>
        <taxon>Streptomyces</taxon>
    </lineage>
</organism>
<keyword evidence="2" id="KW-1185">Reference proteome</keyword>
<comment type="caution">
    <text evidence="1">The sequence shown here is derived from an EMBL/GenBank/DDBJ whole genome shotgun (WGS) entry which is preliminary data.</text>
</comment>
<evidence type="ECO:0000313" key="1">
    <source>
        <dbReference type="EMBL" id="GHI68344.1"/>
    </source>
</evidence>
<accession>A0ABQ3SJU4</accession>
<evidence type="ECO:0000313" key="2">
    <source>
        <dbReference type="Proteomes" id="UP000613974"/>
    </source>
</evidence>
<protein>
    <submittedName>
        <fullName evidence="1">Uncharacterized protein</fullName>
    </submittedName>
</protein>
<gene>
    <name evidence="1" type="ORF">Snoj_22620</name>
</gene>
<sequence length="87" mass="9345">MWQPVSAALKRLAHTYCFGATVFAINPAGPAGRGDLAGGTGHFGQAHFGPEFRVLTGLTPTRYVEVGRRFLHECPGHALDGRPLTTR</sequence>
<dbReference type="EMBL" id="BNEC01000003">
    <property type="protein sequence ID" value="GHI68344.1"/>
    <property type="molecule type" value="Genomic_DNA"/>
</dbReference>
<dbReference type="Proteomes" id="UP000613974">
    <property type="component" value="Unassembled WGS sequence"/>
</dbReference>
<reference evidence="2" key="1">
    <citation type="submission" date="2023-07" db="EMBL/GenBank/DDBJ databases">
        <title>Whole genome shotgun sequence of Streptomyces nojiriensis NBRC 13794.</title>
        <authorList>
            <person name="Komaki H."/>
            <person name="Tamura T."/>
        </authorList>
    </citation>
    <scope>NUCLEOTIDE SEQUENCE [LARGE SCALE GENOMIC DNA]</scope>
    <source>
        <strain evidence="2">NBRC 13794</strain>
    </source>
</reference>
<name>A0ABQ3SJU4_9ACTN</name>